<feature type="domain" description="Thoeris anti-defense 2-like" evidence="1">
    <location>
        <begin position="23"/>
        <end position="52"/>
    </location>
</feature>
<proteinExistence type="predicted"/>
<dbReference type="Pfam" id="PF11195">
    <property type="entry name" value="Tad2-like"/>
    <property type="match status" value="1"/>
</dbReference>
<evidence type="ECO:0000313" key="2">
    <source>
        <dbReference type="EMBL" id="DAD95965.1"/>
    </source>
</evidence>
<name>A0A8S5NMD5_9CAUD</name>
<evidence type="ECO:0000259" key="1">
    <source>
        <dbReference type="Pfam" id="PF11195"/>
    </source>
</evidence>
<dbReference type="EMBL" id="BK015207">
    <property type="protein sequence ID" value="DAD95965.1"/>
    <property type="molecule type" value="Genomic_DNA"/>
</dbReference>
<sequence length="53" mass="5701">MCISYKNAEGKMINAEHEAIGNCAIAFVGTSGVQLGWLASQADMLAEDWKIVN</sequence>
<reference evidence="2" key="1">
    <citation type="journal article" date="2021" name="Proc. Natl. Acad. Sci. U.S.A.">
        <title>A Catalog of Tens of Thousands of Viruses from Human Metagenomes Reveals Hidden Associations with Chronic Diseases.</title>
        <authorList>
            <person name="Tisza M.J."/>
            <person name="Buck C.B."/>
        </authorList>
    </citation>
    <scope>NUCLEOTIDE SEQUENCE</scope>
    <source>
        <strain evidence="2">CtSGm32</strain>
    </source>
</reference>
<organism evidence="2">
    <name type="scientific">Myoviridae sp. ctSGm32</name>
    <dbReference type="NCBI Taxonomy" id="2826653"/>
    <lineage>
        <taxon>Viruses</taxon>
        <taxon>Duplodnaviria</taxon>
        <taxon>Heunggongvirae</taxon>
        <taxon>Uroviricota</taxon>
        <taxon>Caudoviricetes</taxon>
    </lineage>
</organism>
<protein>
    <recommendedName>
        <fullName evidence="1">Thoeris anti-defense 2-like domain-containing protein</fullName>
    </recommendedName>
</protein>
<dbReference type="InterPro" id="IPR021361">
    <property type="entry name" value="Tad2-like_dom"/>
</dbReference>
<accession>A0A8S5NMD5</accession>